<organism evidence="1 2">
    <name type="scientific">Mikania micrantha</name>
    <name type="common">bitter vine</name>
    <dbReference type="NCBI Taxonomy" id="192012"/>
    <lineage>
        <taxon>Eukaryota</taxon>
        <taxon>Viridiplantae</taxon>
        <taxon>Streptophyta</taxon>
        <taxon>Embryophyta</taxon>
        <taxon>Tracheophyta</taxon>
        <taxon>Spermatophyta</taxon>
        <taxon>Magnoliopsida</taxon>
        <taxon>eudicotyledons</taxon>
        <taxon>Gunneridae</taxon>
        <taxon>Pentapetalae</taxon>
        <taxon>asterids</taxon>
        <taxon>campanulids</taxon>
        <taxon>Asterales</taxon>
        <taxon>Asteraceae</taxon>
        <taxon>Asteroideae</taxon>
        <taxon>Heliantheae alliance</taxon>
        <taxon>Eupatorieae</taxon>
        <taxon>Mikania</taxon>
    </lineage>
</organism>
<evidence type="ECO:0000313" key="2">
    <source>
        <dbReference type="Proteomes" id="UP000326396"/>
    </source>
</evidence>
<protein>
    <submittedName>
        <fullName evidence="1">Uncharacterized protein</fullName>
    </submittedName>
</protein>
<proteinExistence type="predicted"/>
<sequence>MASRFGQTKLRLRCWVRDFMQVRSKEGFLGKIRHPPRAWGSVGHGCGQGLASMPWFVAPRWFGDDAGSHAKVRPAKAPRSRDFVKKRKSYAREKMGVDVGFLVENGIGDRTGSCLNLVTKHSQGPMDMVYRNSGGTVARAVATDPYICPIYMHILVYHGCVSD</sequence>
<keyword evidence="2" id="KW-1185">Reference proteome</keyword>
<name>A0A5N6PPE8_9ASTR</name>
<dbReference type="AlphaFoldDB" id="A0A5N6PPE8"/>
<comment type="caution">
    <text evidence="1">The sequence shown here is derived from an EMBL/GenBank/DDBJ whole genome shotgun (WGS) entry which is preliminary data.</text>
</comment>
<dbReference type="EMBL" id="SZYD01000003">
    <property type="protein sequence ID" value="KAD6795814.1"/>
    <property type="molecule type" value="Genomic_DNA"/>
</dbReference>
<dbReference type="Proteomes" id="UP000326396">
    <property type="component" value="Linkage Group LG11"/>
</dbReference>
<evidence type="ECO:0000313" key="1">
    <source>
        <dbReference type="EMBL" id="KAD6795814.1"/>
    </source>
</evidence>
<gene>
    <name evidence="1" type="ORF">E3N88_06710</name>
</gene>
<reference evidence="1 2" key="1">
    <citation type="submission" date="2019-05" db="EMBL/GenBank/DDBJ databases">
        <title>Mikania micrantha, genome provides insights into the molecular mechanism of rapid growth.</title>
        <authorList>
            <person name="Liu B."/>
        </authorList>
    </citation>
    <scope>NUCLEOTIDE SEQUENCE [LARGE SCALE GENOMIC DNA]</scope>
    <source>
        <strain evidence="1">NLD-2019</strain>
        <tissue evidence="1">Leaf</tissue>
    </source>
</reference>
<accession>A0A5N6PPE8</accession>